<evidence type="ECO:0000256" key="6">
    <source>
        <dbReference type="ARBA" id="ARBA00022692"/>
    </source>
</evidence>
<feature type="transmembrane region" description="Helical" evidence="12">
    <location>
        <begin position="299"/>
        <end position="321"/>
    </location>
</feature>
<dbReference type="AlphaFoldDB" id="A0A6S6M8D6"/>
<evidence type="ECO:0000256" key="11">
    <source>
        <dbReference type="ARBA" id="ARBA00023136"/>
    </source>
</evidence>
<proteinExistence type="inferred from homology"/>
<keyword evidence="10" id="KW-0408">Iron</keyword>
<keyword evidence="11 12" id="KW-0472">Membrane</keyword>
<feature type="transmembrane region" description="Helical" evidence="12">
    <location>
        <begin position="114"/>
        <end position="139"/>
    </location>
</feature>
<dbReference type="Proteomes" id="UP000515472">
    <property type="component" value="Chromosome"/>
</dbReference>
<evidence type="ECO:0000256" key="10">
    <source>
        <dbReference type="ARBA" id="ARBA00023004"/>
    </source>
</evidence>
<dbReference type="Pfam" id="PF02322">
    <property type="entry name" value="Cyt_bd_oxida_II"/>
    <property type="match status" value="1"/>
</dbReference>
<keyword evidence="14" id="KW-1185">Reference proteome</keyword>
<evidence type="ECO:0000256" key="12">
    <source>
        <dbReference type="SAM" id="Phobius"/>
    </source>
</evidence>
<evidence type="ECO:0000256" key="9">
    <source>
        <dbReference type="ARBA" id="ARBA00022989"/>
    </source>
</evidence>
<dbReference type="GO" id="GO:0009055">
    <property type="term" value="F:electron transfer activity"/>
    <property type="evidence" value="ECO:0007669"/>
    <property type="project" value="TreeGrafter"/>
</dbReference>
<dbReference type="GO" id="GO:0016682">
    <property type="term" value="F:oxidoreductase activity, acting on diphenols and related substances as donors, oxygen as acceptor"/>
    <property type="evidence" value="ECO:0007669"/>
    <property type="project" value="TreeGrafter"/>
</dbReference>
<dbReference type="KEGG" id="gbn:GEOBRER4_28560"/>
<comment type="similarity">
    <text evidence="2">Belongs to the cytochrome ubiquinol oxidase subunit 2 family.</text>
</comment>
<keyword evidence="5" id="KW-0349">Heme</keyword>
<organism evidence="13 14">
    <name type="scientific">Citrifermentans bremense</name>
    <dbReference type="NCBI Taxonomy" id="60035"/>
    <lineage>
        <taxon>Bacteria</taxon>
        <taxon>Pseudomonadati</taxon>
        <taxon>Thermodesulfobacteriota</taxon>
        <taxon>Desulfuromonadia</taxon>
        <taxon>Geobacterales</taxon>
        <taxon>Geobacteraceae</taxon>
        <taxon>Citrifermentans</taxon>
    </lineage>
</organism>
<sequence length="342" mass="37391">MDLHIVWFVLWGVLWGVYFMLDGFVLGGGMLHRVLGTSDTDRRVLINSYGPVWDGNEVWLVTAGGATFAAFPTTYALMFSYLYTPLLLLLFALIVRGVSFEFRGKEDGPLWKGCWDWAIVVSSFIPALLFGVAFGNIFAGLPMDEAGYHGSLIYLLNPYGIVSGLLFVLLFLEHGALYAAVKSTGSLSRRAEELAKFLWVPLLVVAVGFLAYSNFATKLYDNYLAAPVFAVVPLIAVAALLAVRLFLAKGETLAAFAASCATILGVVFTGVVGLFPNLIPSSLDAAYSLTIYNSSSSDYTLRIMTVVAFVFVPIVIAYKIWVYRLFRGRVSAETLAGDHEAY</sequence>
<evidence type="ECO:0000313" key="13">
    <source>
        <dbReference type="EMBL" id="BCG48106.1"/>
    </source>
</evidence>
<accession>A0A6S6M8D6</accession>
<comment type="subcellular location">
    <subcellularLocation>
        <location evidence="1">Cell membrane</location>
        <topology evidence="1">Multi-pass membrane protein</topology>
    </subcellularLocation>
</comment>
<dbReference type="PIRSF" id="PIRSF000267">
    <property type="entry name" value="Cyt_oxidse_sub2"/>
    <property type="match status" value="1"/>
</dbReference>
<feature type="transmembrane region" description="Helical" evidence="12">
    <location>
        <begin position="224"/>
        <end position="247"/>
    </location>
</feature>
<evidence type="ECO:0000256" key="8">
    <source>
        <dbReference type="ARBA" id="ARBA00022982"/>
    </source>
</evidence>
<keyword evidence="9 12" id="KW-1133">Transmembrane helix</keyword>
<evidence type="ECO:0000256" key="2">
    <source>
        <dbReference type="ARBA" id="ARBA00007543"/>
    </source>
</evidence>
<dbReference type="RefSeq" id="WP_185242903.1">
    <property type="nucleotide sequence ID" value="NZ_AP023213.1"/>
</dbReference>
<keyword evidence="7" id="KW-0479">Metal-binding</keyword>
<name>A0A6S6M8D6_9BACT</name>
<evidence type="ECO:0000256" key="5">
    <source>
        <dbReference type="ARBA" id="ARBA00022617"/>
    </source>
</evidence>
<evidence type="ECO:0000256" key="3">
    <source>
        <dbReference type="ARBA" id="ARBA00022448"/>
    </source>
</evidence>
<feature type="transmembrane region" description="Helical" evidence="12">
    <location>
        <begin position="254"/>
        <end position="279"/>
    </location>
</feature>
<keyword evidence="4" id="KW-1003">Cell membrane</keyword>
<protein>
    <submittedName>
        <fullName evidence="13">Cytochrome d ubiquinol oxidase subunit II</fullName>
    </submittedName>
</protein>
<dbReference type="NCBIfam" id="TIGR00203">
    <property type="entry name" value="cydB"/>
    <property type="match status" value="1"/>
</dbReference>
<dbReference type="EMBL" id="AP023213">
    <property type="protein sequence ID" value="BCG48106.1"/>
    <property type="molecule type" value="Genomic_DNA"/>
</dbReference>
<feature type="transmembrane region" description="Helical" evidence="12">
    <location>
        <begin position="159"/>
        <end position="181"/>
    </location>
</feature>
<keyword evidence="3" id="KW-0813">Transport</keyword>
<feature type="transmembrane region" description="Helical" evidence="12">
    <location>
        <begin position="83"/>
        <end position="102"/>
    </location>
</feature>
<reference evidence="13 14" key="1">
    <citation type="submission" date="2020-06" db="EMBL/GenBank/DDBJ databases">
        <title>Interaction of electrochemicaly active bacteria, Geobacter bremensis R4 on different carbon anode.</title>
        <authorList>
            <person name="Meng L."/>
            <person name="Yoshida N."/>
        </authorList>
    </citation>
    <scope>NUCLEOTIDE SEQUENCE [LARGE SCALE GENOMIC DNA]</scope>
    <source>
        <strain evidence="13 14">R4</strain>
    </source>
</reference>
<evidence type="ECO:0000256" key="1">
    <source>
        <dbReference type="ARBA" id="ARBA00004651"/>
    </source>
</evidence>
<dbReference type="PANTHER" id="PTHR43141">
    <property type="entry name" value="CYTOCHROME BD2 SUBUNIT II"/>
    <property type="match status" value="1"/>
</dbReference>
<dbReference type="InterPro" id="IPR003317">
    <property type="entry name" value="Cyt-d_oxidase_su2"/>
</dbReference>
<evidence type="ECO:0000256" key="4">
    <source>
        <dbReference type="ARBA" id="ARBA00022475"/>
    </source>
</evidence>
<keyword evidence="8" id="KW-0249">Electron transport</keyword>
<gene>
    <name evidence="13" type="ORF">GEOBRER4_n2975</name>
</gene>
<feature type="transmembrane region" description="Helical" evidence="12">
    <location>
        <begin position="193"/>
        <end position="212"/>
    </location>
</feature>
<dbReference type="GO" id="GO:0019646">
    <property type="term" value="P:aerobic electron transport chain"/>
    <property type="evidence" value="ECO:0007669"/>
    <property type="project" value="TreeGrafter"/>
</dbReference>
<dbReference type="GO" id="GO:0070069">
    <property type="term" value="C:cytochrome complex"/>
    <property type="evidence" value="ECO:0007669"/>
    <property type="project" value="TreeGrafter"/>
</dbReference>
<feature type="transmembrane region" description="Helical" evidence="12">
    <location>
        <begin position="6"/>
        <end position="26"/>
    </location>
</feature>
<dbReference type="GO" id="GO:0005886">
    <property type="term" value="C:plasma membrane"/>
    <property type="evidence" value="ECO:0007669"/>
    <property type="project" value="UniProtKB-SubCell"/>
</dbReference>
<dbReference type="GO" id="GO:0046872">
    <property type="term" value="F:metal ion binding"/>
    <property type="evidence" value="ECO:0007669"/>
    <property type="project" value="UniProtKB-KW"/>
</dbReference>
<evidence type="ECO:0000256" key="7">
    <source>
        <dbReference type="ARBA" id="ARBA00022723"/>
    </source>
</evidence>
<dbReference type="PANTHER" id="PTHR43141:SF5">
    <property type="entry name" value="CYTOCHROME BD-I UBIQUINOL OXIDASE SUBUNIT 2"/>
    <property type="match status" value="1"/>
</dbReference>
<evidence type="ECO:0000313" key="14">
    <source>
        <dbReference type="Proteomes" id="UP000515472"/>
    </source>
</evidence>
<keyword evidence="6 12" id="KW-0812">Transmembrane</keyword>